<evidence type="ECO:0000313" key="2">
    <source>
        <dbReference type="EMBL" id="SDX18603.1"/>
    </source>
</evidence>
<proteinExistence type="predicted"/>
<keyword evidence="3" id="KW-1185">Reference proteome</keyword>
<dbReference type="InterPro" id="IPR016181">
    <property type="entry name" value="Acyl_CoA_acyltransferase"/>
</dbReference>
<gene>
    <name evidence="2" type="ORF">SAMN05444487_111130</name>
</gene>
<organism evidence="2 3">
    <name type="scientific">Marininema mesophilum</name>
    <dbReference type="NCBI Taxonomy" id="1048340"/>
    <lineage>
        <taxon>Bacteria</taxon>
        <taxon>Bacillati</taxon>
        <taxon>Bacillota</taxon>
        <taxon>Bacilli</taxon>
        <taxon>Bacillales</taxon>
        <taxon>Thermoactinomycetaceae</taxon>
        <taxon>Marininema</taxon>
    </lineage>
</organism>
<dbReference type="InterPro" id="IPR000182">
    <property type="entry name" value="GNAT_dom"/>
</dbReference>
<feature type="domain" description="N-acetyltransferase" evidence="1">
    <location>
        <begin position="9"/>
        <end position="178"/>
    </location>
</feature>
<dbReference type="STRING" id="1048340.SAMN05444487_111130"/>
<sequence>MIHMETKRLVLGDWEPGDLALFTNLHQDPQAMKYFPKLYNEKEVAEMINRYKDHQESRGWSIFSLRLKENKQFIGCIGLLYRDFPAHFTPCVEIGWKISPMYWNQGYATEAAKKLLHKGFTDYGLTEIISFTVPQNVASRRVMEKIGLIHDKEGDFQHTRLTKDHPLSWHVLYRLTKEQYDDHKLV</sequence>
<keyword evidence="2" id="KW-0808">Transferase</keyword>
<evidence type="ECO:0000259" key="1">
    <source>
        <dbReference type="PROSITE" id="PS51186"/>
    </source>
</evidence>
<dbReference type="PROSITE" id="PS51186">
    <property type="entry name" value="GNAT"/>
    <property type="match status" value="1"/>
</dbReference>
<evidence type="ECO:0000313" key="3">
    <source>
        <dbReference type="Proteomes" id="UP000198534"/>
    </source>
</evidence>
<name>A0A1H2ZMJ7_9BACL</name>
<dbReference type="PANTHER" id="PTHR43792:SF1">
    <property type="entry name" value="N-ACETYLTRANSFERASE DOMAIN-CONTAINING PROTEIN"/>
    <property type="match status" value="1"/>
</dbReference>
<dbReference type="InterPro" id="IPR051531">
    <property type="entry name" value="N-acetyltransferase"/>
</dbReference>
<dbReference type="Proteomes" id="UP000198534">
    <property type="component" value="Unassembled WGS sequence"/>
</dbReference>
<dbReference type="PANTHER" id="PTHR43792">
    <property type="entry name" value="GNAT FAMILY, PUTATIVE (AFU_ORTHOLOGUE AFUA_3G00765)-RELATED-RELATED"/>
    <property type="match status" value="1"/>
</dbReference>
<dbReference type="SUPFAM" id="SSF55729">
    <property type="entry name" value="Acyl-CoA N-acyltransferases (Nat)"/>
    <property type="match status" value="1"/>
</dbReference>
<dbReference type="OrthoDB" id="9798081at2"/>
<dbReference type="Pfam" id="PF13302">
    <property type="entry name" value="Acetyltransf_3"/>
    <property type="match status" value="1"/>
</dbReference>
<dbReference type="GO" id="GO:0016747">
    <property type="term" value="F:acyltransferase activity, transferring groups other than amino-acyl groups"/>
    <property type="evidence" value="ECO:0007669"/>
    <property type="project" value="InterPro"/>
</dbReference>
<dbReference type="EMBL" id="FNNQ01000011">
    <property type="protein sequence ID" value="SDX18603.1"/>
    <property type="molecule type" value="Genomic_DNA"/>
</dbReference>
<dbReference type="AlphaFoldDB" id="A0A1H2ZMJ7"/>
<accession>A0A1H2ZMJ7</accession>
<protein>
    <submittedName>
        <fullName evidence="2">Protein N-acetyltransferase, RimJ/RimL family</fullName>
    </submittedName>
</protein>
<reference evidence="2 3" key="1">
    <citation type="submission" date="2016-10" db="EMBL/GenBank/DDBJ databases">
        <authorList>
            <person name="de Groot N.N."/>
        </authorList>
    </citation>
    <scope>NUCLEOTIDE SEQUENCE [LARGE SCALE GENOMIC DNA]</scope>
    <source>
        <strain evidence="2 3">DSM 45610</strain>
    </source>
</reference>
<dbReference type="Gene3D" id="3.40.630.30">
    <property type="match status" value="1"/>
</dbReference>